<evidence type="ECO:0000313" key="1">
    <source>
        <dbReference type="EMBL" id="MFB9831534.1"/>
    </source>
</evidence>
<gene>
    <name evidence="1" type="ORF">ACFFNX_04945</name>
</gene>
<dbReference type="Proteomes" id="UP001589627">
    <property type="component" value="Unassembled WGS sequence"/>
</dbReference>
<name>A0ABV5Y935_9ACTN</name>
<dbReference type="RefSeq" id="WP_378195819.1">
    <property type="nucleotide sequence ID" value="NZ_JBHLZP010000020.1"/>
</dbReference>
<sequence length="75" mass="8224">MGEGSAVVVVHPPGPRGRLVTVEGRTAGYALDRVDLLWLIWDEGLDPEEVRLDDPDWVEWREAGPDVWGRGGSGT</sequence>
<protein>
    <submittedName>
        <fullName evidence="1">Uncharacterized protein</fullName>
    </submittedName>
</protein>
<comment type="caution">
    <text evidence="1">The sequence shown here is derived from an EMBL/GenBank/DDBJ whole genome shotgun (WGS) entry which is preliminary data.</text>
</comment>
<organism evidence="1 2">
    <name type="scientific">Actinoallomurus acaciae</name>
    <dbReference type="NCBI Taxonomy" id="502577"/>
    <lineage>
        <taxon>Bacteria</taxon>
        <taxon>Bacillati</taxon>
        <taxon>Actinomycetota</taxon>
        <taxon>Actinomycetes</taxon>
        <taxon>Streptosporangiales</taxon>
        <taxon>Thermomonosporaceae</taxon>
        <taxon>Actinoallomurus</taxon>
    </lineage>
</organism>
<keyword evidence="2" id="KW-1185">Reference proteome</keyword>
<evidence type="ECO:0000313" key="2">
    <source>
        <dbReference type="Proteomes" id="UP001589627"/>
    </source>
</evidence>
<proteinExistence type="predicted"/>
<dbReference type="EMBL" id="JBHLZP010000020">
    <property type="protein sequence ID" value="MFB9831534.1"/>
    <property type="molecule type" value="Genomic_DNA"/>
</dbReference>
<reference evidence="1 2" key="1">
    <citation type="submission" date="2024-09" db="EMBL/GenBank/DDBJ databases">
        <authorList>
            <person name="Sun Q."/>
            <person name="Mori K."/>
        </authorList>
    </citation>
    <scope>NUCLEOTIDE SEQUENCE [LARGE SCALE GENOMIC DNA]</scope>
    <source>
        <strain evidence="1 2">TBRC 0563</strain>
    </source>
</reference>
<accession>A0ABV5Y935</accession>